<dbReference type="KEGG" id="tmn:UCRPA7_8464"/>
<dbReference type="EMBL" id="KB933364">
    <property type="protein sequence ID" value="EON96060.1"/>
    <property type="molecule type" value="Genomic_DNA"/>
</dbReference>
<sequence length="252" mass="29147">MEKSPLNRFPWESDVPQGAFWDSLSNDNLGRQFLRVFSADETIALSLDNMAHLDKVAKLQLLESLILDRMRNKPLPHVPESLSSNDFYNIWHRREFLLAHVQREQGATKMVEAEQRYRTMIDIWGKRNDPDKKWPQDLGSIDNLFIILAQQNRFSEAELLAKELIGLIRQCPDLGYGSPMNIGIMLKLMDIFGKQGKYDEALALNAEGYAAIDIMAKGMFAKYVDTQRKSLDQMKRALEEHRSWESGYLIIR</sequence>
<proteinExistence type="predicted"/>
<dbReference type="RefSeq" id="XP_007919168.1">
    <property type="nucleotide sequence ID" value="XM_007920977.1"/>
</dbReference>
<dbReference type="GeneID" id="19329317"/>
<dbReference type="Proteomes" id="UP000014074">
    <property type="component" value="Unassembled WGS sequence"/>
</dbReference>
<dbReference type="InterPro" id="IPR011990">
    <property type="entry name" value="TPR-like_helical_dom_sf"/>
</dbReference>
<dbReference type="HOGENOM" id="CLU_082205_0_0_1"/>
<organism evidence="1 2">
    <name type="scientific">Phaeoacremonium minimum (strain UCR-PA7)</name>
    <name type="common">Esca disease fungus</name>
    <name type="synonym">Togninia minima</name>
    <dbReference type="NCBI Taxonomy" id="1286976"/>
    <lineage>
        <taxon>Eukaryota</taxon>
        <taxon>Fungi</taxon>
        <taxon>Dikarya</taxon>
        <taxon>Ascomycota</taxon>
        <taxon>Pezizomycotina</taxon>
        <taxon>Sordariomycetes</taxon>
        <taxon>Sordariomycetidae</taxon>
        <taxon>Togniniales</taxon>
        <taxon>Togniniaceae</taxon>
        <taxon>Phaeoacremonium</taxon>
    </lineage>
</organism>
<dbReference type="OrthoDB" id="4473276at2759"/>
<evidence type="ECO:0000313" key="2">
    <source>
        <dbReference type="Proteomes" id="UP000014074"/>
    </source>
</evidence>
<dbReference type="SUPFAM" id="SSF48452">
    <property type="entry name" value="TPR-like"/>
    <property type="match status" value="1"/>
</dbReference>
<reference evidence="2" key="1">
    <citation type="journal article" date="2013" name="Genome Announc.">
        <title>Draft genome sequence of the ascomycete Phaeoacremonium aleophilum strain UCR-PA7, a causal agent of the esca disease complex in grapevines.</title>
        <authorList>
            <person name="Blanco-Ulate B."/>
            <person name="Rolshausen P."/>
            <person name="Cantu D."/>
        </authorList>
    </citation>
    <scope>NUCLEOTIDE SEQUENCE [LARGE SCALE GENOMIC DNA]</scope>
    <source>
        <strain evidence="2">UCR-PA7</strain>
    </source>
</reference>
<accession>R8B9S7</accession>
<dbReference type="eggNOG" id="ENOG502T6S4">
    <property type="taxonomic scope" value="Eukaryota"/>
</dbReference>
<keyword evidence="2" id="KW-1185">Reference proteome</keyword>
<protein>
    <submittedName>
        <fullName evidence="1">Putative kinesin light chain protein</fullName>
    </submittedName>
</protein>
<dbReference type="AlphaFoldDB" id="R8B9S7"/>
<evidence type="ECO:0000313" key="1">
    <source>
        <dbReference type="EMBL" id="EON96060.1"/>
    </source>
</evidence>
<dbReference type="Gene3D" id="1.25.40.10">
    <property type="entry name" value="Tetratricopeptide repeat domain"/>
    <property type="match status" value="1"/>
</dbReference>
<name>R8B9S7_PHAM7</name>
<gene>
    <name evidence="1" type="ORF">UCRPA7_8464</name>
</gene>